<accession>A0A1D8GF83</accession>
<keyword evidence="6" id="KW-1185">Reference proteome</keyword>
<dbReference type="PROSITE" id="PS01124">
    <property type="entry name" value="HTH_ARAC_FAMILY_2"/>
    <property type="match status" value="1"/>
</dbReference>
<dbReference type="EMBL" id="CP017269">
    <property type="protein sequence ID" value="AOT69570.1"/>
    <property type="molecule type" value="Genomic_DNA"/>
</dbReference>
<dbReference type="PANTHER" id="PTHR43280">
    <property type="entry name" value="ARAC-FAMILY TRANSCRIPTIONAL REGULATOR"/>
    <property type="match status" value="1"/>
</dbReference>
<keyword evidence="1" id="KW-0805">Transcription regulation</keyword>
<dbReference type="PRINTS" id="PR00032">
    <property type="entry name" value="HTHARAC"/>
</dbReference>
<keyword evidence="2" id="KW-0238">DNA-binding</keyword>
<sequence>MRFDSKEAWAEWNSLDFFPKSQFEAWRSALSDSHLKWSLDKSPSTGFSGEIKMRHLGGIRLLYCACDTCNGKRTPSEINKSEGEYFGLLYIYEGSEIVFHENQASKLEKNSFTLWDSTKPIEFKLLSKIKKVTLLVPQDRLRAQFPQVDNYIGKNLDCSKGLGAVTASHIAALGSEANAIDNGSGDSVVDLTLELITTCLQGNTHQAMSKAKQELFDSIIKFIQKNLEFSELGPCFIANEFNISTRYLHSLFAEKGISMGHWIRDKRLEQCRRQLVHVGRYKTSITDIAFQWGFNDSAHFSKVFKKKYGITPSEYQKRHFNPIGGK</sequence>
<dbReference type="Pfam" id="PF12833">
    <property type="entry name" value="HTH_18"/>
    <property type="match status" value="1"/>
</dbReference>
<dbReference type="Gene3D" id="1.10.10.60">
    <property type="entry name" value="Homeodomain-like"/>
    <property type="match status" value="1"/>
</dbReference>
<evidence type="ECO:0000256" key="3">
    <source>
        <dbReference type="ARBA" id="ARBA00023163"/>
    </source>
</evidence>
<dbReference type="InterPro" id="IPR009057">
    <property type="entry name" value="Homeodomain-like_sf"/>
</dbReference>
<proteinExistence type="predicted"/>
<dbReference type="GO" id="GO:0043565">
    <property type="term" value="F:sequence-specific DNA binding"/>
    <property type="evidence" value="ECO:0007669"/>
    <property type="project" value="InterPro"/>
</dbReference>
<dbReference type="OrthoDB" id="9778008at2"/>
<dbReference type="KEGG" id="gfe:Gferi_08255"/>
<dbReference type="SUPFAM" id="SSF46689">
    <property type="entry name" value="Homeodomain-like"/>
    <property type="match status" value="1"/>
</dbReference>
<dbReference type="STRING" id="1424294.Gferi_08255"/>
<dbReference type="RefSeq" id="WP_069975395.1">
    <property type="nucleotide sequence ID" value="NZ_CP017269.1"/>
</dbReference>
<dbReference type="InterPro" id="IPR020449">
    <property type="entry name" value="Tscrpt_reg_AraC-type_HTH"/>
</dbReference>
<protein>
    <recommendedName>
        <fullName evidence="4">HTH araC/xylS-type domain-containing protein</fullName>
    </recommendedName>
</protein>
<dbReference type="AlphaFoldDB" id="A0A1D8GF83"/>
<dbReference type="GO" id="GO:0003700">
    <property type="term" value="F:DNA-binding transcription factor activity"/>
    <property type="evidence" value="ECO:0007669"/>
    <property type="project" value="InterPro"/>
</dbReference>
<dbReference type="PANTHER" id="PTHR43280:SF31">
    <property type="entry name" value="TRANSCRIPTIONAL REGULATORY PROTEIN"/>
    <property type="match status" value="1"/>
</dbReference>
<reference evidence="5 6" key="1">
    <citation type="submission" date="2016-09" db="EMBL/GenBank/DDBJ databases">
        <title>Genomic analysis reveals versatility of anaerobic energy metabolism of Geosporobacter ferrireducens IRF9 of phylum Firmicutes.</title>
        <authorList>
            <person name="Kim S.-J."/>
        </authorList>
    </citation>
    <scope>NUCLEOTIDE SEQUENCE [LARGE SCALE GENOMIC DNA]</scope>
    <source>
        <strain evidence="5 6">IRF9</strain>
    </source>
</reference>
<gene>
    <name evidence="5" type="ORF">Gferi_08255</name>
</gene>
<evidence type="ECO:0000313" key="6">
    <source>
        <dbReference type="Proteomes" id="UP000095743"/>
    </source>
</evidence>
<name>A0A1D8GF83_9FIRM</name>
<dbReference type="InterPro" id="IPR035418">
    <property type="entry name" value="AraC-bd_2"/>
</dbReference>
<organism evidence="5 6">
    <name type="scientific">Geosporobacter ferrireducens</name>
    <dbReference type="NCBI Taxonomy" id="1424294"/>
    <lineage>
        <taxon>Bacteria</taxon>
        <taxon>Bacillati</taxon>
        <taxon>Bacillota</taxon>
        <taxon>Clostridia</taxon>
        <taxon>Peptostreptococcales</taxon>
        <taxon>Thermotaleaceae</taxon>
        <taxon>Geosporobacter</taxon>
    </lineage>
</organism>
<dbReference type="InterPro" id="IPR018060">
    <property type="entry name" value="HTH_AraC"/>
</dbReference>
<dbReference type="Pfam" id="PF14525">
    <property type="entry name" value="AraC_binding_2"/>
    <property type="match status" value="1"/>
</dbReference>
<keyword evidence="3" id="KW-0804">Transcription</keyword>
<evidence type="ECO:0000313" key="5">
    <source>
        <dbReference type="EMBL" id="AOT69570.1"/>
    </source>
</evidence>
<evidence type="ECO:0000256" key="2">
    <source>
        <dbReference type="ARBA" id="ARBA00023125"/>
    </source>
</evidence>
<dbReference type="Proteomes" id="UP000095743">
    <property type="component" value="Chromosome"/>
</dbReference>
<evidence type="ECO:0000259" key="4">
    <source>
        <dbReference type="PROSITE" id="PS01124"/>
    </source>
</evidence>
<dbReference type="SMART" id="SM00342">
    <property type="entry name" value="HTH_ARAC"/>
    <property type="match status" value="1"/>
</dbReference>
<feature type="domain" description="HTH araC/xylS-type" evidence="4">
    <location>
        <begin position="217"/>
        <end position="318"/>
    </location>
</feature>
<evidence type="ECO:0000256" key="1">
    <source>
        <dbReference type="ARBA" id="ARBA00023015"/>
    </source>
</evidence>